<accession>A0A023JH12</accession>
<reference evidence="2" key="1">
    <citation type="submission" date="2013-02" db="EMBL/GenBank/DDBJ databases">
        <title>Differential var gene expression is associated with cerebral malaria pathology.</title>
        <authorList>
            <person name="Tembo D.L."/>
            <person name="Nyoni B."/>
            <person name="Murikoli R.V."/>
            <person name="Milner D.A."/>
            <person name="Berriman M."/>
            <person name="Rogerson S.J."/>
            <person name="Taylor T.E."/>
            <person name="Molyneux M.E."/>
            <person name="Mandala W.L."/>
            <person name="Craig A.G."/>
            <person name="Montgomery J."/>
        </authorList>
    </citation>
    <scope>NUCLEOTIDE SEQUENCE</scope>
</reference>
<evidence type="ECO:0000259" key="1">
    <source>
        <dbReference type="Pfam" id="PF05424"/>
    </source>
</evidence>
<dbReference type="Pfam" id="PF05424">
    <property type="entry name" value="Duffy_binding"/>
    <property type="match status" value="1"/>
</dbReference>
<dbReference type="GO" id="GO:0016020">
    <property type="term" value="C:membrane"/>
    <property type="evidence" value="ECO:0007669"/>
    <property type="project" value="InterPro"/>
</dbReference>
<dbReference type="AlphaFoldDB" id="A0A023JH12"/>
<evidence type="ECO:0000313" key="2">
    <source>
        <dbReference type="EMBL" id="AHI95554.1"/>
    </source>
</evidence>
<organism evidence="2">
    <name type="scientific">Plasmodium falciparum</name>
    <name type="common">malaria parasite P. falciparum</name>
    <dbReference type="NCBI Taxonomy" id="5833"/>
    <lineage>
        <taxon>Eukaryota</taxon>
        <taxon>Sar</taxon>
        <taxon>Alveolata</taxon>
        <taxon>Apicomplexa</taxon>
        <taxon>Aconoidasida</taxon>
        <taxon>Haemosporida</taxon>
        <taxon>Plasmodiidae</taxon>
        <taxon>Plasmodium</taxon>
        <taxon>Plasmodium (Laverania)</taxon>
    </lineage>
</organism>
<dbReference type="InterPro" id="IPR008602">
    <property type="entry name" value="Duffy-antigen-binding"/>
</dbReference>
<name>A0A023JH12_PLAFA</name>
<gene>
    <name evidence="2" type="primary">var</name>
</gene>
<feature type="non-terminal residue" evidence="2">
    <location>
        <position position="1"/>
    </location>
</feature>
<protein>
    <submittedName>
        <fullName evidence="2">Erythrocyte membrane protein 1</fullName>
    </submittedName>
</protein>
<feature type="domain" description="Duffy-antigen binding" evidence="1">
    <location>
        <begin position="7"/>
        <end position="140"/>
    </location>
</feature>
<sequence>APGVPDLADIGEGVHVYRVFCGNNQDEEEREVLDEMLKQFSGIYVNMCRSTGGRTDSLRRRTSMLLEFFQIGEKRRTAMRETLWHAVSWDHGIFVARDPYVQVARDRADDEGRYQATNICRCPRGNNQVPTYFDYVPQYL</sequence>
<dbReference type="EMBL" id="KC678673">
    <property type="protein sequence ID" value="AHI95554.1"/>
    <property type="molecule type" value="mRNA"/>
</dbReference>
<feature type="non-terminal residue" evidence="2">
    <location>
        <position position="140"/>
    </location>
</feature>
<dbReference type="GO" id="GO:0046789">
    <property type="term" value="F:host cell surface receptor binding"/>
    <property type="evidence" value="ECO:0007669"/>
    <property type="project" value="InterPro"/>
</dbReference>
<proteinExistence type="evidence at transcript level"/>